<evidence type="ECO:0000256" key="2">
    <source>
        <dbReference type="ARBA" id="ARBA00022801"/>
    </source>
</evidence>
<feature type="region of interest" description="Disordered" evidence="4">
    <location>
        <begin position="122"/>
        <end position="142"/>
    </location>
</feature>
<dbReference type="BioCyc" id="LINT1085541:G11IQ-4894-MONOMER"/>
<keyword evidence="2" id="KW-0378">Hydrolase</keyword>
<accession>N1UDD2</accession>
<evidence type="ECO:0000256" key="4">
    <source>
        <dbReference type="SAM" id="MobiDB-lite"/>
    </source>
</evidence>
<sequence>MGDRWNEEDLSIYSQDTPSSYDEDGGRAVRAFSRPYPIRTKGFPVALTFDMERSLFKYAFRQEGDLFPETEIFIPEIHYKKGFEVLVNAGTYQYDFRSRVLKFKGEKGILDYGITVYPSKKSLSREQDRTKVVPKTQKRKTQ</sequence>
<protein>
    <recommendedName>
        <fullName evidence="5">Glycoside hydrolase family 5 C-terminal domain-containing protein</fullName>
    </recommendedName>
</protein>
<evidence type="ECO:0000256" key="3">
    <source>
        <dbReference type="ARBA" id="ARBA00023295"/>
    </source>
</evidence>
<evidence type="ECO:0000313" key="7">
    <source>
        <dbReference type="Proteomes" id="UP000012220"/>
    </source>
</evidence>
<evidence type="ECO:0000313" key="6">
    <source>
        <dbReference type="EMBL" id="EMY22897.1"/>
    </source>
</evidence>
<comment type="similarity">
    <text evidence="1">Belongs to the glycosyl hydrolase 5 (cellulase A) family.</text>
</comment>
<dbReference type="InterPro" id="IPR013780">
    <property type="entry name" value="Glyco_hydro_b"/>
</dbReference>
<proteinExistence type="inferred from homology"/>
<dbReference type="AlphaFoldDB" id="N1UDD2"/>
<dbReference type="GO" id="GO:0004553">
    <property type="term" value="F:hydrolase activity, hydrolyzing O-glycosyl compounds"/>
    <property type="evidence" value="ECO:0007669"/>
    <property type="project" value="UniProtKB-ARBA"/>
</dbReference>
<organism evidence="6 7">
    <name type="scientific">Leptospira interrogans serovar Australis str. 200703203</name>
    <dbReference type="NCBI Taxonomy" id="1085541"/>
    <lineage>
        <taxon>Bacteria</taxon>
        <taxon>Pseudomonadati</taxon>
        <taxon>Spirochaetota</taxon>
        <taxon>Spirochaetia</taxon>
        <taxon>Leptospirales</taxon>
        <taxon>Leptospiraceae</taxon>
        <taxon>Leptospira</taxon>
    </lineage>
</organism>
<dbReference type="PANTHER" id="PTHR31308:SF5">
    <property type="entry name" value="ERGOSTERYL-BETA-GLUCOSIDASE"/>
    <property type="match status" value="1"/>
</dbReference>
<dbReference type="InterPro" id="IPR052066">
    <property type="entry name" value="Glycosphingolipid_Hydrolases"/>
</dbReference>
<feature type="domain" description="Glycoside hydrolase family 5 C-terminal" evidence="5">
    <location>
        <begin position="34"/>
        <end position="103"/>
    </location>
</feature>
<comment type="caution">
    <text evidence="6">The sequence shown here is derived from an EMBL/GenBank/DDBJ whole genome shotgun (WGS) entry which is preliminary data.</text>
</comment>
<reference evidence="6 7" key="1">
    <citation type="submission" date="2013-02" db="EMBL/GenBank/DDBJ databases">
        <authorList>
            <person name="Harkins D.M."/>
            <person name="Durkin A.S."/>
            <person name="Brinkac L.M."/>
            <person name="Haft D.H."/>
            <person name="Selengut J.D."/>
            <person name="Sanka R."/>
            <person name="DePew J."/>
            <person name="Purushe J."/>
            <person name="Picardeau M."/>
            <person name="Werts C."/>
            <person name="Goarant C."/>
            <person name="Vinetz J.M."/>
            <person name="Sutton G.G."/>
            <person name="Nierman W.C."/>
            <person name="Fouts D.E."/>
        </authorList>
    </citation>
    <scope>NUCLEOTIDE SEQUENCE [LARGE SCALE GENOMIC DNA]</scope>
    <source>
        <strain evidence="6 7">200703203</strain>
    </source>
</reference>
<dbReference type="InterPro" id="IPR041036">
    <property type="entry name" value="GH5_C"/>
</dbReference>
<dbReference type="Gene3D" id="2.60.40.1180">
    <property type="entry name" value="Golgi alpha-mannosidase II"/>
    <property type="match status" value="1"/>
</dbReference>
<dbReference type="PANTHER" id="PTHR31308">
    <property type="match status" value="1"/>
</dbReference>
<evidence type="ECO:0000259" key="5">
    <source>
        <dbReference type="Pfam" id="PF18564"/>
    </source>
</evidence>
<name>N1UDD2_LEPIR</name>
<dbReference type="Pfam" id="PF18564">
    <property type="entry name" value="Glyco_hydro_5_C"/>
    <property type="match status" value="1"/>
</dbReference>
<gene>
    <name evidence="6" type="ORF">LEP1GSC115_1756</name>
</gene>
<keyword evidence="3" id="KW-0326">Glycosidase</keyword>
<dbReference type="EMBL" id="AHNY02000273">
    <property type="protein sequence ID" value="EMY22897.1"/>
    <property type="molecule type" value="Genomic_DNA"/>
</dbReference>
<dbReference type="Proteomes" id="UP000012220">
    <property type="component" value="Unassembled WGS sequence"/>
</dbReference>
<feature type="region of interest" description="Disordered" evidence="4">
    <location>
        <begin position="1"/>
        <end position="25"/>
    </location>
</feature>
<evidence type="ECO:0000256" key="1">
    <source>
        <dbReference type="ARBA" id="ARBA00005641"/>
    </source>
</evidence>
<dbReference type="GO" id="GO:1901135">
    <property type="term" value="P:carbohydrate derivative metabolic process"/>
    <property type="evidence" value="ECO:0007669"/>
    <property type="project" value="UniProtKB-ARBA"/>
</dbReference>